<evidence type="ECO:0000313" key="1">
    <source>
        <dbReference type="EMBL" id="KAK5648245.1"/>
    </source>
</evidence>
<dbReference type="EMBL" id="JAVRBK010000002">
    <property type="protein sequence ID" value="KAK5648245.1"/>
    <property type="molecule type" value="Genomic_DNA"/>
</dbReference>
<keyword evidence="2" id="KW-1185">Reference proteome</keyword>
<sequence>MKIILMPYWEPVGPKTPTKRIRSRIKSVAPIETVLRRDEEEAILHAPVQEVIQPPIIELTEFLIEEPTEQPVKEVDIARLESTNKSIEQLMPPVPEVVEEGIVQTLKRKKNVKDTPITRTLIKIRSTRTVNINRCEENDLEFFDLWDYENRVSITLTKVEDPDKLIRPFLRFLRPLLDENDPLLSNVQEPSRVRSSLLRSCALSRMECRDISSLAQVQAMHTPLQISEQHQLAVTVDVHPPPPSKKRKIVAIEEQINEEPILPPQISDVPVMDMQPVAESTRLTNNLDEIIATGPKDTIEKELPPFIHDVQHMSFVLPDRTIETELPLMAEAQKRKQKILDVRDEGVYLKRNRLKNIRHIVQNWDFENQGSLTIEDVCNEPINRLNIATTFNDLLSLHKMGYVNLTSKSGTLELGAIEKGAKLR</sequence>
<evidence type="ECO:0000313" key="2">
    <source>
        <dbReference type="Proteomes" id="UP001329430"/>
    </source>
</evidence>
<dbReference type="AlphaFoldDB" id="A0AAN7ZIF0"/>
<proteinExistence type="predicted"/>
<protein>
    <submittedName>
        <fullName evidence="1">Uncharacterized protein</fullName>
    </submittedName>
</protein>
<reference evidence="1 2" key="1">
    <citation type="journal article" date="2024" name="Insects">
        <title>An Improved Chromosome-Level Genome Assembly of the Firefly Pyrocoelia pectoralis.</title>
        <authorList>
            <person name="Fu X."/>
            <person name="Meyer-Rochow V.B."/>
            <person name="Ballantyne L."/>
            <person name="Zhu X."/>
        </authorList>
    </citation>
    <scope>NUCLEOTIDE SEQUENCE [LARGE SCALE GENOMIC DNA]</scope>
    <source>
        <strain evidence="1">XCY_ONT2</strain>
    </source>
</reference>
<comment type="caution">
    <text evidence="1">The sequence shown here is derived from an EMBL/GenBank/DDBJ whole genome shotgun (WGS) entry which is preliminary data.</text>
</comment>
<gene>
    <name evidence="1" type="ORF">RI129_003137</name>
</gene>
<name>A0AAN7ZIF0_9COLE</name>
<accession>A0AAN7ZIF0</accession>
<dbReference type="Proteomes" id="UP001329430">
    <property type="component" value="Chromosome 2"/>
</dbReference>
<organism evidence="1 2">
    <name type="scientific">Pyrocoelia pectoralis</name>
    <dbReference type="NCBI Taxonomy" id="417401"/>
    <lineage>
        <taxon>Eukaryota</taxon>
        <taxon>Metazoa</taxon>
        <taxon>Ecdysozoa</taxon>
        <taxon>Arthropoda</taxon>
        <taxon>Hexapoda</taxon>
        <taxon>Insecta</taxon>
        <taxon>Pterygota</taxon>
        <taxon>Neoptera</taxon>
        <taxon>Endopterygota</taxon>
        <taxon>Coleoptera</taxon>
        <taxon>Polyphaga</taxon>
        <taxon>Elateriformia</taxon>
        <taxon>Elateroidea</taxon>
        <taxon>Lampyridae</taxon>
        <taxon>Lampyrinae</taxon>
        <taxon>Pyrocoelia</taxon>
    </lineage>
</organism>